<organism evidence="1 2">
    <name type="scientific">Sutcliffiella horikoshii</name>
    <dbReference type="NCBI Taxonomy" id="79883"/>
    <lineage>
        <taxon>Bacteria</taxon>
        <taxon>Bacillati</taxon>
        <taxon>Bacillota</taxon>
        <taxon>Bacilli</taxon>
        <taxon>Bacillales</taxon>
        <taxon>Bacillaceae</taxon>
        <taxon>Sutcliffiella</taxon>
    </lineage>
</organism>
<dbReference type="OrthoDB" id="2881164at2"/>
<name>A0A5D4TH50_9BACI</name>
<accession>A0A5D4TH50</accession>
<dbReference type="Proteomes" id="UP000324517">
    <property type="component" value="Unassembled WGS sequence"/>
</dbReference>
<evidence type="ECO:0000313" key="1">
    <source>
        <dbReference type="EMBL" id="TYS73456.1"/>
    </source>
</evidence>
<protein>
    <submittedName>
        <fullName evidence="1">Uncharacterized protein</fullName>
    </submittedName>
</protein>
<gene>
    <name evidence="1" type="ORF">FZC75_03745</name>
</gene>
<reference evidence="1 2" key="1">
    <citation type="submission" date="2019-08" db="EMBL/GenBank/DDBJ databases">
        <title>Bacillus genomes from the desert of Cuatro Cienegas, Coahuila.</title>
        <authorList>
            <person name="Olmedo-Alvarez G."/>
        </authorList>
    </citation>
    <scope>NUCLEOTIDE SEQUENCE [LARGE SCALE GENOMIC DNA]</scope>
    <source>
        <strain evidence="1 2">CH98b_3T</strain>
    </source>
</reference>
<dbReference type="RefSeq" id="WP_010192496.1">
    <property type="nucleotide sequence ID" value="NZ_JBNILI010000002.1"/>
</dbReference>
<evidence type="ECO:0000313" key="2">
    <source>
        <dbReference type="Proteomes" id="UP000324517"/>
    </source>
</evidence>
<sequence>MYVVILGLFYGMFSILTYNSIQIKIEKLEVLEEQYLEKDAQGEVPYSFKQQFAKEYHEYDRLQNRLQSFWMKWVFDFPEFKKP</sequence>
<dbReference type="EMBL" id="VTET01000002">
    <property type="protein sequence ID" value="TYS73456.1"/>
    <property type="molecule type" value="Genomic_DNA"/>
</dbReference>
<proteinExistence type="predicted"/>
<comment type="caution">
    <text evidence="1">The sequence shown here is derived from an EMBL/GenBank/DDBJ whole genome shotgun (WGS) entry which is preliminary data.</text>
</comment>
<dbReference type="AlphaFoldDB" id="A0A5D4TH50"/>